<keyword evidence="1" id="KW-0560">Oxidoreductase</keyword>
<organism evidence="4">
    <name type="scientific">marine metagenome</name>
    <dbReference type="NCBI Taxonomy" id="408172"/>
    <lineage>
        <taxon>unclassified sequences</taxon>
        <taxon>metagenomes</taxon>
        <taxon>ecological metagenomes</taxon>
    </lineage>
</organism>
<feature type="domain" description="D-isomer specific 2-hydroxyacid dehydrogenase NAD-binding" evidence="3">
    <location>
        <begin position="100"/>
        <end position="271"/>
    </location>
</feature>
<dbReference type="SUPFAM" id="SSF51735">
    <property type="entry name" value="NAD(P)-binding Rossmann-fold domains"/>
    <property type="match status" value="1"/>
</dbReference>
<dbReference type="PANTHER" id="PTHR43333">
    <property type="entry name" value="2-HACID_DH_C DOMAIN-CONTAINING PROTEIN"/>
    <property type="match status" value="1"/>
</dbReference>
<dbReference type="EMBL" id="UINC01001078">
    <property type="protein sequence ID" value="SUZ70000.1"/>
    <property type="molecule type" value="Genomic_DNA"/>
</dbReference>
<protein>
    <recommendedName>
        <fullName evidence="3">D-isomer specific 2-hydroxyacid dehydrogenase NAD-binding domain-containing protein</fullName>
    </recommendedName>
</protein>
<dbReference type="GO" id="GO:0016491">
    <property type="term" value="F:oxidoreductase activity"/>
    <property type="evidence" value="ECO:0007669"/>
    <property type="project" value="UniProtKB-KW"/>
</dbReference>
<reference evidence="4" key="1">
    <citation type="submission" date="2018-05" db="EMBL/GenBank/DDBJ databases">
        <authorList>
            <person name="Lanie J.A."/>
            <person name="Ng W.-L."/>
            <person name="Kazmierczak K.M."/>
            <person name="Andrzejewski T.M."/>
            <person name="Davidsen T.M."/>
            <person name="Wayne K.J."/>
            <person name="Tettelin H."/>
            <person name="Glass J.I."/>
            <person name="Rusch D."/>
            <person name="Podicherti R."/>
            <person name="Tsui H.-C.T."/>
            <person name="Winkler M.E."/>
        </authorList>
    </citation>
    <scope>NUCLEOTIDE SEQUENCE</scope>
</reference>
<sequence length="308" mass="33115">VLVHLKVDYLGTDRLGDRFHDVRFVHVDPDGPVDPYLSGEVMVTRGMDSANFAEVLERGVEWVHCTGHGVDEMPLETVGNRILTCARGATAVPIAEWVVAMLLTAAKRLPGNWIDEPPERWFLSRLDTLEGATVALLGYGSINRAVAARLAPFGCRLLAVRRTGAPVDDPGVVVVADAAAAVAEADHVVIGVPSTPETRNLVDADLLAGSRSGIHLVNVSRGSVVDQDALRSALDSGQVGLASLDVCDPEPLPEGHWLYTHPSVRLSPHISWCSPNSFDQMGANFAANLGRWLDGRPLEDVVDRDVGY</sequence>
<dbReference type="AlphaFoldDB" id="A0A381PSW0"/>
<proteinExistence type="predicted"/>
<evidence type="ECO:0000259" key="3">
    <source>
        <dbReference type="Pfam" id="PF02826"/>
    </source>
</evidence>
<dbReference type="Gene3D" id="3.40.50.720">
    <property type="entry name" value="NAD(P)-binding Rossmann-like Domain"/>
    <property type="match status" value="2"/>
</dbReference>
<dbReference type="PANTHER" id="PTHR43333:SF1">
    <property type="entry name" value="D-ISOMER SPECIFIC 2-HYDROXYACID DEHYDROGENASE NAD-BINDING DOMAIN-CONTAINING PROTEIN"/>
    <property type="match status" value="1"/>
</dbReference>
<keyword evidence="2" id="KW-0520">NAD</keyword>
<dbReference type="GO" id="GO:0051287">
    <property type="term" value="F:NAD binding"/>
    <property type="evidence" value="ECO:0007669"/>
    <property type="project" value="InterPro"/>
</dbReference>
<evidence type="ECO:0000313" key="4">
    <source>
        <dbReference type="EMBL" id="SUZ70000.1"/>
    </source>
</evidence>
<evidence type="ECO:0000256" key="1">
    <source>
        <dbReference type="ARBA" id="ARBA00023002"/>
    </source>
</evidence>
<dbReference type="InterPro" id="IPR006140">
    <property type="entry name" value="D-isomer_DH_NAD-bd"/>
</dbReference>
<name>A0A381PSW0_9ZZZZ</name>
<feature type="non-terminal residue" evidence="4">
    <location>
        <position position="1"/>
    </location>
</feature>
<dbReference type="InterPro" id="IPR036291">
    <property type="entry name" value="NAD(P)-bd_dom_sf"/>
</dbReference>
<accession>A0A381PSW0</accession>
<dbReference type="Pfam" id="PF02826">
    <property type="entry name" value="2-Hacid_dh_C"/>
    <property type="match status" value="1"/>
</dbReference>
<gene>
    <name evidence="4" type="ORF">METZ01_LOCUS22854</name>
</gene>
<evidence type="ECO:0000256" key="2">
    <source>
        <dbReference type="ARBA" id="ARBA00023027"/>
    </source>
</evidence>